<evidence type="ECO:0000313" key="2">
    <source>
        <dbReference type="EMBL" id="MCB8888975.1"/>
    </source>
</evidence>
<comment type="caution">
    <text evidence="2">The sequence shown here is derived from an EMBL/GenBank/DDBJ whole genome shotgun (WGS) entry which is preliminary data.</text>
</comment>
<name>A0ABS8DS99_9GAMM</name>
<proteinExistence type="predicted"/>
<dbReference type="Proteomes" id="UP001319882">
    <property type="component" value="Unassembled WGS sequence"/>
</dbReference>
<keyword evidence="3" id="KW-1185">Reference proteome</keyword>
<protein>
    <submittedName>
        <fullName evidence="2">Uncharacterized protein</fullName>
    </submittedName>
</protein>
<evidence type="ECO:0000256" key="1">
    <source>
        <dbReference type="SAM" id="Coils"/>
    </source>
</evidence>
<dbReference type="EMBL" id="WHVL01000002">
    <property type="protein sequence ID" value="MCB8888975.1"/>
    <property type="molecule type" value="Genomic_DNA"/>
</dbReference>
<sequence>MPKKLSINSLSSEIATLNELLSSARQSGDIVGEMQLEYRITELSNKLETLKEKILTDNSASVALFFGGQPVLGSKGIAAEFAGVALEQFQNLIAKIFANSEVGDLGERGRIPFKANSELMVTGLARGSFGFVLDEMSEQVQLESSELSHVIDKAALLLRDSAAQDDAVFESLLEELEPRVLIALRDFFSNLDSSKATIRIVEKELDFTLDGPSIQRAKIRAEATSIDEAVTEIEGVLVGFLPEHRKFELADNAGKLFYGSATKEAVEQFVKATESVLGKKCQVKVTIKTVSPLNRPPREVVRLMEFLKFGE</sequence>
<evidence type="ECO:0000313" key="3">
    <source>
        <dbReference type="Proteomes" id="UP001319882"/>
    </source>
</evidence>
<feature type="coiled-coil region" evidence="1">
    <location>
        <begin position="7"/>
        <end position="53"/>
    </location>
</feature>
<keyword evidence="1" id="KW-0175">Coiled coil</keyword>
<dbReference type="RefSeq" id="WP_227389631.1">
    <property type="nucleotide sequence ID" value="NZ_JBHSCJ010000010.1"/>
</dbReference>
<organism evidence="2 3">
    <name type="scientific">Vreelandella malpeensis</name>
    <dbReference type="NCBI Taxonomy" id="1172368"/>
    <lineage>
        <taxon>Bacteria</taxon>
        <taxon>Pseudomonadati</taxon>
        <taxon>Pseudomonadota</taxon>
        <taxon>Gammaproteobacteria</taxon>
        <taxon>Oceanospirillales</taxon>
        <taxon>Halomonadaceae</taxon>
        <taxon>Vreelandella</taxon>
    </lineage>
</organism>
<reference evidence="2 3" key="1">
    <citation type="journal article" date="2021" name="Sci. Rep.">
        <title>Genome analysis of a halophilic bacterium Halomonas malpeensis YU-PRIM-29(T) reveals its exopolysaccharide and pigment producing capabilities.</title>
        <authorList>
            <person name="Athmika"/>
            <person name="Ghate S.D."/>
            <person name="Arun A.B."/>
            <person name="Rao S.S."/>
            <person name="Kumar S.T.A."/>
            <person name="Kandiyil M.K."/>
            <person name="Saptami K."/>
            <person name="Rekha P.D."/>
        </authorList>
    </citation>
    <scope>NUCLEOTIDE SEQUENCE [LARGE SCALE GENOMIC DNA]</scope>
    <source>
        <strain evidence="3">prim 29</strain>
    </source>
</reference>
<accession>A0ABS8DS99</accession>
<gene>
    <name evidence="2" type="ORF">GEV37_07590</name>
</gene>